<dbReference type="FunFam" id="1.20.1310.10:FF:000022">
    <property type="entry name" value="Cullin-2 isoform 2"/>
    <property type="match status" value="1"/>
</dbReference>
<dbReference type="SUPFAM" id="SSF74788">
    <property type="entry name" value="Cullin repeat-like"/>
    <property type="match status" value="1"/>
</dbReference>
<dbReference type="FunFam" id="1.20.1310.10:FF:000016">
    <property type="entry name" value="Cullin 2"/>
    <property type="match status" value="1"/>
</dbReference>
<evidence type="ECO:0000256" key="1">
    <source>
        <dbReference type="ARBA" id="ARBA00006019"/>
    </source>
</evidence>
<reference evidence="7" key="1">
    <citation type="submission" date="2020-05" db="UniProtKB">
        <authorList>
            <consortium name="EnsemblMetazoa"/>
        </authorList>
    </citation>
    <scope>IDENTIFICATION</scope>
    <source>
        <strain evidence="7">BB02</strain>
    </source>
</reference>
<dbReference type="PANTHER" id="PTHR11932">
    <property type="entry name" value="CULLIN"/>
    <property type="match status" value="1"/>
</dbReference>
<feature type="domain" description="Cullin family profile" evidence="6">
    <location>
        <begin position="385"/>
        <end position="644"/>
    </location>
</feature>
<dbReference type="InterPro" id="IPR036317">
    <property type="entry name" value="Cullin_homology_sf"/>
</dbReference>
<dbReference type="STRING" id="6526.A0A2C9LFS3"/>
<dbReference type="GO" id="GO:0031625">
    <property type="term" value="F:ubiquitin protein ligase binding"/>
    <property type="evidence" value="ECO:0007669"/>
    <property type="project" value="InterPro"/>
</dbReference>
<accession>A0A2C9LFS3</accession>
<dbReference type="PROSITE" id="PS50069">
    <property type="entry name" value="CULLIN_2"/>
    <property type="match status" value="1"/>
</dbReference>
<dbReference type="InterPro" id="IPR016158">
    <property type="entry name" value="Cullin_homology"/>
</dbReference>
<evidence type="ECO:0000313" key="7">
    <source>
        <dbReference type="EnsemblMetazoa" id="BGLB030598-PA"/>
    </source>
</evidence>
<dbReference type="InterPro" id="IPR019559">
    <property type="entry name" value="Cullin_neddylation_domain"/>
</dbReference>
<dbReference type="SUPFAM" id="SSF46785">
    <property type="entry name" value="Winged helix' DNA-binding domain"/>
    <property type="match status" value="1"/>
</dbReference>
<dbReference type="FunFam" id="3.30.230.130:FF:000003">
    <property type="entry name" value="Cullin 2"/>
    <property type="match status" value="1"/>
</dbReference>
<dbReference type="OrthoDB" id="27073at2759"/>
<sequence>MSLKPRRVDFDATWKLLKETLEGVITCGSVQRVTWNDRFSDVYKLCTALPEPHGDSLYQSTKEFLEEHVRCLHQEIISAGEEHMLEMYHKHWERFNTGAGYLNQLYGYLNNTYIKKQKYSDADMNYGVFPVDADCLLEIGELAKDIWKNVMIDPVKHKLVVLLLQEIAKDRTGYDVNQTVVHSVVTSFVDVAEYKKKSPLELYQEIFENQFLKETGEFYRHEAARLKADCTCSEYLEKVIQRLDNENFRSRKFLHSTSYAKVTHEVQTRMVADIIDFLHGECKDMVEQEKRKDLTNLYILLKPIHKGLEVLVKEVESHIKQQGIQSVVSLKNDPTFVEAMLKVYHKFKELIADVFNNDQAFTGALDKACSAVINHKPQNSRQPNRSPELLAKYCDSLLKKSTKGVGDVELDEKLSGSIIIFKYLDDKDVFQRFYSRMLAKRLIYSQSASMDAEESMITRLKVFPSFLMMSKQYANELCLMEFILINVWSSYKLCLDFLYSVSWLDFLYSVSWLDFLYSVSWLDFLYSYVLVRLPVLCVLAGAWPITQQNNISFHIPQQLEKSVRLFEEFYNKKFNGRKLTWMQALSNVELKLCYLKKSYIVTMSTFQMATLLPFETSDSLHFSDIRTSTDLPEKELVKQLQTLVDTKILLTHENLVTENSTLALNLTYSNKRTKFKIMAAIQKENPQEVESTHSAVDEDRKLYLQAAIVRIMKARKTIKHNNLIQEVISQARSRFSPSISMIKKSIETLIEKAYLERVSGTTDEYSYIA</sequence>
<dbReference type="Pfam" id="PF10557">
    <property type="entry name" value="Cullin_Nedd8"/>
    <property type="match status" value="1"/>
</dbReference>
<dbReference type="Gene3D" id="1.10.10.10">
    <property type="entry name" value="Winged helix-like DNA-binding domain superfamily/Winged helix DNA-binding domain"/>
    <property type="match status" value="1"/>
</dbReference>
<dbReference type="VEuPathDB" id="VectorBase:BGLB030598"/>
<dbReference type="InterPro" id="IPR016159">
    <property type="entry name" value="Cullin_repeat-like_dom_sf"/>
</dbReference>
<dbReference type="InterPro" id="IPR059120">
    <property type="entry name" value="Cullin-like_AB"/>
</dbReference>
<dbReference type="InterPro" id="IPR045093">
    <property type="entry name" value="Cullin"/>
</dbReference>
<dbReference type="SMART" id="SM00884">
    <property type="entry name" value="Cullin_Nedd8"/>
    <property type="match status" value="1"/>
</dbReference>
<evidence type="ECO:0000256" key="2">
    <source>
        <dbReference type="ARBA" id="ARBA00022499"/>
    </source>
</evidence>
<evidence type="ECO:0000256" key="3">
    <source>
        <dbReference type="ARBA" id="ARBA00022843"/>
    </source>
</evidence>
<dbReference type="GO" id="GO:0006511">
    <property type="term" value="P:ubiquitin-dependent protein catabolic process"/>
    <property type="evidence" value="ECO:0007669"/>
    <property type="project" value="InterPro"/>
</dbReference>
<evidence type="ECO:0000259" key="6">
    <source>
        <dbReference type="PROSITE" id="PS50069"/>
    </source>
</evidence>
<dbReference type="FunFam" id="1.10.10.10:FF:000014">
    <property type="entry name" value="Cullin 1"/>
    <property type="match status" value="1"/>
</dbReference>
<dbReference type="SMART" id="SM00182">
    <property type="entry name" value="CULLIN"/>
    <property type="match status" value="1"/>
</dbReference>
<proteinExistence type="inferred from homology"/>
<dbReference type="AlphaFoldDB" id="A0A2C9LFS3"/>
<dbReference type="Proteomes" id="UP000076420">
    <property type="component" value="Unassembled WGS sequence"/>
</dbReference>
<dbReference type="Gene3D" id="1.20.1310.10">
    <property type="entry name" value="Cullin Repeats"/>
    <property type="match status" value="4"/>
</dbReference>
<dbReference type="GO" id="GO:0031461">
    <property type="term" value="C:cullin-RING ubiquitin ligase complex"/>
    <property type="evidence" value="ECO:0007669"/>
    <property type="project" value="InterPro"/>
</dbReference>
<dbReference type="Pfam" id="PF26557">
    <property type="entry name" value="Cullin_AB"/>
    <property type="match status" value="1"/>
</dbReference>
<protein>
    <recommendedName>
        <fullName evidence="6">Cullin family profile domain-containing protein</fullName>
    </recommendedName>
</protein>
<dbReference type="InterPro" id="IPR036388">
    <property type="entry name" value="WH-like_DNA-bd_sf"/>
</dbReference>
<dbReference type="InterPro" id="IPR001373">
    <property type="entry name" value="Cullin_N"/>
</dbReference>
<comment type="similarity">
    <text evidence="1 4 5">Belongs to the cullin family.</text>
</comment>
<dbReference type="VEuPathDB" id="VectorBase:BGLAX_041844"/>
<dbReference type="KEGG" id="bgt:106060611"/>
<dbReference type="EnsemblMetazoa" id="BGLB030598-RA">
    <property type="protein sequence ID" value="BGLB030598-PA"/>
    <property type="gene ID" value="BGLB030598"/>
</dbReference>
<keyword evidence="3" id="KW-0832">Ubl conjugation</keyword>
<dbReference type="Gene3D" id="3.30.230.130">
    <property type="entry name" value="Cullin, Chain C, Domain 2"/>
    <property type="match status" value="1"/>
</dbReference>
<dbReference type="Pfam" id="PF00888">
    <property type="entry name" value="Cullin"/>
    <property type="match status" value="1"/>
</dbReference>
<dbReference type="InterPro" id="IPR016157">
    <property type="entry name" value="Cullin_CS"/>
</dbReference>
<dbReference type="SUPFAM" id="SSF75632">
    <property type="entry name" value="Cullin homology domain"/>
    <property type="match status" value="1"/>
</dbReference>
<evidence type="ECO:0000313" key="8">
    <source>
        <dbReference type="Proteomes" id="UP000076420"/>
    </source>
</evidence>
<evidence type="ECO:0000256" key="5">
    <source>
        <dbReference type="RuleBase" id="RU003829"/>
    </source>
</evidence>
<keyword evidence="2" id="KW-1017">Isopeptide bond</keyword>
<gene>
    <name evidence="7" type="primary">106060611</name>
</gene>
<name>A0A2C9LFS3_BIOGL</name>
<dbReference type="PROSITE" id="PS01256">
    <property type="entry name" value="CULLIN_1"/>
    <property type="match status" value="1"/>
</dbReference>
<evidence type="ECO:0000256" key="4">
    <source>
        <dbReference type="PROSITE-ProRule" id="PRU00330"/>
    </source>
</evidence>
<dbReference type="InterPro" id="IPR036390">
    <property type="entry name" value="WH_DNA-bd_sf"/>
</dbReference>
<organism evidence="7 8">
    <name type="scientific">Biomphalaria glabrata</name>
    <name type="common">Bloodfluke planorb</name>
    <name type="synonym">Freshwater snail</name>
    <dbReference type="NCBI Taxonomy" id="6526"/>
    <lineage>
        <taxon>Eukaryota</taxon>
        <taxon>Metazoa</taxon>
        <taxon>Spiralia</taxon>
        <taxon>Lophotrochozoa</taxon>
        <taxon>Mollusca</taxon>
        <taxon>Gastropoda</taxon>
        <taxon>Heterobranchia</taxon>
        <taxon>Euthyneura</taxon>
        <taxon>Panpulmonata</taxon>
        <taxon>Hygrophila</taxon>
        <taxon>Lymnaeoidea</taxon>
        <taxon>Planorbidae</taxon>
        <taxon>Biomphalaria</taxon>
    </lineage>
</organism>